<name>A0A4R8PSB3_COLTR</name>
<dbReference type="PROSITE" id="PS51257">
    <property type="entry name" value="PROKAR_LIPOPROTEIN"/>
    <property type="match status" value="1"/>
</dbReference>
<dbReference type="EMBL" id="RYZW01001506">
    <property type="protein sequence ID" value="TDZ28622.1"/>
    <property type="molecule type" value="Genomic_DNA"/>
</dbReference>
<feature type="compositionally biased region" description="Low complexity" evidence="1">
    <location>
        <begin position="57"/>
        <end position="73"/>
    </location>
</feature>
<feature type="region of interest" description="Disordered" evidence="1">
    <location>
        <begin position="36"/>
        <end position="73"/>
    </location>
</feature>
<evidence type="ECO:0000256" key="1">
    <source>
        <dbReference type="SAM" id="MobiDB-lite"/>
    </source>
</evidence>
<evidence type="ECO:0000313" key="2">
    <source>
        <dbReference type="EMBL" id="TDZ28622.1"/>
    </source>
</evidence>
<dbReference type="AlphaFoldDB" id="A0A4R8PSB3"/>
<comment type="caution">
    <text evidence="2">The sequence shown here is derived from an EMBL/GenBank/DDBJ whole genome shotgun (WGS) entry which is preliminary data.</text>
</comment>
<evidence type="ECO:0000313" key="3">
    <source>
        <dbReference type="Proteomes" id="UP000295703"/>
    </source>
</evidence>
<protein>
    <submittedName>
        <fullName evidence="2">Uncharacterized protein</fullName>
    </submittedName>
</protein>
<dbReference type="Proteomes" id="UP000295703">
    <property type="component" value="Unassembled WGS sequence"/>
</dbReference>
<gene>
    <name evidence="2" type="ORF">CTRI78_v011994</name>
</gene>
<accession>A0A4R8PSB3</accession>
<sequence>MPRLSRTRLPQSLGVSAGCARRWTCARDTPIRVTPMAPPSRPWCRPSPADPLPDIFSGGAASAPGPSSTCGHV</sequence>
<organism evidence="2 3">
    <name type="scientific">Colletotrichum trifolii</name>
    <dbReference type="NCBI Taxonomy" id="5466"/>
    <lineage>
        <taxon>Eukaryota</taxon>
        <taxon>Fungi</taxon>
        <taxon>Dikarya</taxon>
        <taxon>Ascomycota</taxon>
        <taxon>Pezizomycotina</taxon>
        <taxon>Sordariomycetes</taxon>
        <taxon>Hypocreomycetidae</taxon>
        <taxon>Glomerellales</taxon>
        <taxon>Glomerellaceae</taxon>
        <taxon>Colletotrichum</taxon>
        <taxon>Colletotrichum orbiculare species complex</taxon>
    </lineage>
</organism>
<reference evidence="2 3" key="1">
    <citation type="submission" date="2018-12" db="EMBL/GenBank/DDBJ databases">
        <title>Genome sequence and assembly of Colletotrichum trifolii.</title>
        <authorList>
            <person name="Gan P."/>
            <person name="Shirasu K."/>
        </authorList>
    </citation>
    <scope>NUCLEOTIDE SEQUENCE [LARGE SCALE GENOMIC DNA]</scope>
    <source>
        <strain evidence="2 3">543-2</strain>
    </source>
</reference>
<keyword evidence="3" id="KW-1185">Reference proteome</keyword>
<proteinExistence type="predicted"/>